<dbReference type="AlphaFoldDB" id="A0A2C5WYI5"/>
<dbReference type="PANTHER" id="PTHR47835:SF3">
    <property type="entry name" value="HELICASE FOR MEIOSIS 1"/>
    <property type="match status" value="1"/>
</dbReference>
<protein>
    <recommendedName>
        <fullName evidence="5">SEC63 domain-containing protein</fullName>
    </recommendedName>
</protein>
<dbReference type="Gene3D" id="1.10.3380.10">
    <property type="entry name" value="Sec63 N-terminal domain-like domain"/>
    <property type="match status" value="1"/>
</dbReference>
<dbReference type="GO" id="GO:0051321">
    <property type="term" value="P:meiotic cell cycle"/>
    <property type="evidence" value="ECO:0007669"/>
    <property type="project" value="UniProtKB-KW"/>
</dbReference>
<reference evidence="3 4" key="2">
    <citation type="journal article" date="2013" name="IMA Fungus">
        <title>IMA Genome-F 1: Ceratocystis fimbriata: Draft nuclear genome sequence for the plant pathogen, Ceratocystis fimbriata.</title>
        <authorList>
            <person name="Wilken P.M."/>
            <person name="Steenkamp E.T."/>
            <person name="Wingfield M.J."/>
            <person name="de Beer Z.W."/>
            <person name="Wingfield B.D."/>
        </authorList>
    </citation>
    <scope>NUCLEOTIDE SEQUENCE [LARGE SCALE GENOMIC DNA]</scope>
    <source>
        <strain evidence="3 4">CBS 114723</strain>
    </source>
</reference>
<dbReference type="EMBL" id="APWK03000100">
    <property type="protein sequence ID" value="PHH51255.1"/>
    <property type="molecule type" value="Genomic_DNA"/>
</dbReference>
<evidence type="ECO:0000259" key="1">
    <source>
        <dbReference type="SMART" id="SM00278"/>
    </source>
</evidence>
<dbReference type="GO" id="GO:0016787">
    <property type="term" value="F:hydrolase activity"/>
    <property type="evidence" value="ECO:0007669"/>
    <property type="project" value="UniProtKB-KW"/>
</dbReference>
<evidence type="ECO:0000259" key="2">
    <source>
        <dbReference type="SMART" id="SM00973"/>
    </source>
</evidence>
<feature type="domain" description="SEC63" evidence="2">
    <location>
        <begin position="27"/>
        <end position="359"/>
    </location>
</feature>
<dbReference type="InterPro" id="IPR052247">
    <property type="entry name" value="Meiotic_Crossover_Helicase"/>
</dbReference>
<dbReference type="SMART" id="SM00278">
    <property type="entry name" value="HhH1"/>
    <property type="match status" value="1"/>
</dbReference>
<keyword evidence="4" id="KW-1185">Reference proteome</keyword>
<evidence type="ECO:0000313" key="4">
    <source>
        <dbReference type="Proteomes" id="UP000222788"/>
    </source>
</evidence>
<dbReference type="Proteomes" id="UP000222788">
    <property type="component" value="Unassembled WGS sequence"/>
</dbReference>
<dbReference type="OrthoDB" id="5575at2759"/>
<dbReference type="STRING" id="1035309.A0A2C5WYI5"/>
<feature type="domain" description="Helix-hairpin-helix DNA-binding motif class 1" evidence="1">
    <location>
        <begin position="185"/>
        <end position="204"/>
    </location>
</feature>
<dbReference type="GO" id="GO:0003677">
    <property type="term" value="F:DNA binding"/>
    <property type="evidence" value="ECO:0007669"/>
    <property type="project" value="InterPro"/>
</dbReference>
<dbReference type="SMART" id="SM00973">
    <property type="entry name" value="Sec63"/>
    <property type="match status" value="1"/>
</dbReference>
<dbReference type="GO" id="GO:0006281">
    <property type="term" value="P:DNA repair"/>
    <property type="evidence" value="ECO:0007669"/>
    <property type="project" value="InterPro"/>
</dbReference>
<accession>A0A2C5WYI5</accession>
<dbReference type="InterPro" id="IPR004179">
    <property type="entry name" value="Sec63-dom"/>
</dbReference>
<dbReference type="Pfam" id="PF14520">
    <property type="entry name" value="HHH_5"/>
    <property type="match status" value="1"/>
</dbReference>
<dbReference type="SUPFAM" id="SSF158702">
    <property type="entry name" value="Sec63 N-terminal domain-like"/>
    <property type="match status" value="1"/>
</dbReference>
<gene>
    <name evidence="3" type="ORF">CFIMG_007231RA00001</name>
</gene>
<name>A0A2C5WYI5_9PEZI</name>
<dbReference type="InterPro" id="IPR003583">
    <property type="entry name" value="Hlx-hairpin-Hlx_DNA-bd_motif"/>
</dbReference>
<sequence length="360" mass="39169">MPTPLRLPNTPASSAPGPKKTIAVSLPPGLIHLPGRHNLSTSTVHNLSHLGRAASARDIFEACCKSNDTAHHRIDPSHLSFFAAINASPVIPWHLPVGIKPSLPWHKAFLLVQISLCPAGATPSNITAGARKALAIEKRTVFNHLAVVLRCAADLFGCRADAVGLAATLWLLRCLMSSVWDEPAKELLQVTGVGPKKAEALVAAGVRTTRHFAELDSSHIERLLKRQPPFGEALRRTMAQFPRLTLALRQCGWQRPIRRGTQTAIVEAILNMENECTPRWRGRVLRLVLWGSTTDDEKNLAFFWRGSIVDITKSRNKEQDNSQGLIVRFAVEAAAGQSLTCSLACEEVAGTLVKCAVALV</sequence>
<dbReference type="GO" id="GO:0043138">
    <property type="term" value="F:3'-5' DNA helicase activity"/>
    <property type="evidence" value="ECO:0007669"/>
    <property type="project" value="UniProtKB-EC"/>
</dbReference>
<evidence type="ECO:0008006" key="5">
    <source>
        <dbReference type="Google" id="ProtNLM"/>
    </source>
</evidence>
<reference evidence="3 4" key="1">
    <citation type="journal article" date="2013" name="Fungal Biol.">
        <title>Analysis of microsatellite markers in the genome of the plant pathogen Ceratocystis fimbriata.</title>
        <authorList>
            <person name="Simpson M.C."/>
            <person name="Wilken P.M."/>
            <person name="Coetzee M.P."/>
            <person name="Wingfield M.J."/>
            <person name="Wingfield B.D."/>
        </authorList>
    </citation>
    <scope>NUCLEOTIDE SEQUENCE [LARGE SCALE GENOMIC DNA]</scope>
    <source>
        <strain evidence="3 4">CBS 114723</strain>
    </source>
</reference>
<organism evidence="3 4">
    <name type="scientific">Ceratocystis fimbriata CBS 114723</name>
    <dbReference type="NCBI Taxonomy" id="1035309"/>
    <lineage>
        <taxon>Eukaryota</taxon>
        <taxon>Fungi</taxon>
        <taxon>Dikarya</taxon>
        <taxon>Ascomycota</taxon>
        <taxon>Pezizomycotina</taxon>
        <taxon>Sordariomycetes</taxon>
        <taxon>Hypocreomycetidae</taxon>
        <taxon>Microascales</taxon>
        <taxon>Ceratocystidaceae</taxon>
        <taxon>Ceratocystis</taxon>
    </lineage>
</organism>
<dbReference type="PANTHER" id="PTHR47835">
    <property type="entry name" value="HFM1, ATP DEPENDENT DNA HELICASE HOMOLOG"/>
    <property type="match status" value="1"/>
</dbReference>
<proteinExistence type="predicted"/>
<comment type="caution">
    <text evidence="3">The sequence shown here is derived from an EMBL/GenBank/DDBJ whole genome shotgun (WGS) entry which is preliminary data.</text>
</comment>
<evidence type="ECO:0000313" key="3">
    <source>
        <dbReference type="EMBL" id="PHH51255.1"/>
    </source>
</evidence>